<gene>
    <name evidence="2" type="ORF">A3B07_01970</name>
</gene>
<dbReference type="EMBL" id="MHUV01000005">
    <property type="protein sequence ID" value="OHA82676.1"/>
    <property type="molecule type" value="Genomic_DNA"/>
</dbReference>
<feature type="domain" description="Transposase IS200-like" evidence="1">
    <location>
        <begin position="1"/>
        <end position="78"/>
    </location>
</feature>
<dbReference type="GO" id="GO:0004803">
    <property type="term" value="F:transposase activity"/>
    <property type="evidence" value="ECO:0007669"/>
    <property type="project" value="InterPro"/>
</dbReference>
<dbReference type="Gene3D" id="3.30.70.1290">
    <property type="entry name" value="Transposase IS200-like"/>
    <property type="match status" value="1"/>
</dbReference>
<dbReference type="STRING" id="1802726.A3B07_01970"/>
<organism evidence="2 3">
    <name type="scientific">Candidatus Yonathbacteria bacterium RIFCSPLOWO2_01_FULL_43_27</name>
    <dbReference type="NCBI Taxonomy" id="1802726"/>
    <lineage>
        <taxon>Bacteria</taxon>
        <taxon>Candidatus Yonathiibacteriota</taxon>
    </lineage>
</organism>
<sequence length="155" mass="18491">MLVDIGAYCLMPNHFHLLVREKNEGGIQKFMLKLLTAYSMYFNKKNERTGSLFESRYKARHANTDDYLKYLFAYIHLNPVKIIDPEWKEKGITDHDGAKEYLDKYSYSSYMDFVGEKREEGVVLNKTAFPEYFDDFEEFDEYIKEWLVYPRSDLG</sequence>
<name>A0A1G2SCB1_9BACT</name>
<proteinExistence type="predicted"/>
<dbReference type="Pfam" id="PF01797">
    <property type="entry name" value="Y1_Tnp"/>
    <property type="match status" value="1"/>
</dbReference>
<evidence type="ECO:0000259" key="1">
    <source>
        <dbReference type="SMART" id="SM01321"/>
    </source>
</evidence>
<dbReference type="AlphaFoldDB" id="A0A1G2SCB1"/>
<dbReference type="PANTHER" id="PTHR34322:SF2">
    <property type="entry name" value="TRANSPOSASE IS200-LIKE DOMAIN-CONTAINING PROTEIN"/>
    <property type="match status" value="1"/>
</dbReference>
<dbReference type="Proteomes" id="UP000178817">
    <property type="component" value="Unassembled WGS sequence"/>
</dbReference>
<accession>A0A1G2SCB1</accession>
<dbReference type="InterPro" id="IPR002686">
    <property type="entry name" value="Transposase_17"/>
</dbReference>
<dbReference type="InterPro" id="IPR036515">
    <property type="entry name" value="Transposase_17_sf"/>
</dbReference>
<dbReference type="PANTHER" id="PTHR34322">
    <property type="entry name" value="TRANSPOSASE, Y1_TNP DOMAIN-CONTAINING"/>
    <property type="match status" value="1"/>
</dbReference>
<comment type="caution">
    <text evidence="2">The sequence shown here is derived from an EMBL/GenBank/DDBJ whole genome shotgun (WGS) entry which is preliminary data.</text>
</comment>
<reference evidence="2 3" key="1">
    <citation type="journal article" date="2016" name="Nat. Commun.">
        <title>Thousands of microbial genomes shed light on interconnected biogeochemical processes in an aquifer system.</title>
        <authorList>
            <person name="Anantharaman K."/>
            <person name="Brown C.T."/>
            <person name="Hug L.A."/>
            <person name="Sharon I."/>
            <person name="Castelle C.J."/>
            <person name="Probst A.J."/>
            <person name="Thomas B.C."/>
            <person name="Singh A."/>
            <person name="Wilkins M.J."/>
            <person name="Karaoz U."/>
            <person name="Brodie E.L."/>
            <person name="Williams K.H."/>
            <person name="Hubbard S.S."/>
            <person name="Banfield J.F."/>
        </authorList>
    </citation>
    <scope>NUCLEOTIDE SEQUENCE [LARGE SCALE GENOMIC DNA]</scope>
</reference>
<evidence type="ECO:0000313" key="2">
    <source>
        <dbReference type="EMBL" id="OHA82676.1"/>
    </source>
</evidence>
<dbReference type="GO" id="GO:0003677">
    <property type="term" value="F:DNA binding"/>
    <property type="evidence" value="ECO:0007669"/>
    <property type="project" value="InterPro"/>
</dbReference>
<dbReference type="GO" id="GO:0006313">
    <property type="term" value="P:DNA transposition"/>
    <property type="evidence" value="ECO:0007669"/>
    <property type="project" value="InterPro"/>
</dbReference>
<protein>
    <recommendedName>
        <fullName evidence="1">Transposase IS200-like domain-containing protein</fullName>
    </recommendedName>
</protein>
<evidence type="ECO:0000313" key="3">
    <source>
        <dbReference type="Proteomes" id="UP000178817"/>
    </source>
</evidence>
<dbReference type="SUPFAM" id="SSF143422">
    <property type="entry name" value="Transposase IS200-like"/>
    <property type="match status" value="1"/>
</dbReference>
<dbReference type="SMART" id="SM01321">
    <property type="entry name" value="Y1_Tnp"/>
    <property type="match status" value="1"/>
</dbReference>